<keyword evidence="9 12" id="KW-0472">Membrane</keyword>
<dbReference type="InterPro" id="IPR027451">
    <property type="entry name" value="EmbABC_dom1"/>
</dbReference>
<evidence type="ECO:0000259" key="14">
    <source>
        <dbReference type="Pfam" id="PF14896"/>
    </source>
</evidence>
<evidence type="ECO:0000313" key="17">
    <source>
        <dbReference type="Proteomes" id="UP000535890"/>
    </source>
</evidence>
<feature type="domain" description="Arabinosyltransferas concanavalin like" evidence="15">
    <location>
        <begin position="42"/>
        <end position="186"/>
    </location>
</feature>
<comment type="subcellular location">
    <subcellularLocation>
        <location evidence="2">Cell membrane</location>
        <topology evidence="2">Multi-pass membrane protein</topology>
    </subcellularLocation>
</comment>
<dbReference type="GO" id="GO:0052636">
    <property type="term" value="F:arabinosyltransferase activity"/>
    <property type="evidence" value="ECO:0007669"/>
    <property type="project" value="InterPro"/>
</dbReference>
<keyword evidence="4" id="KW-1003">Cell membrane</keyword>
<dbReference type="Pfam" id="PF04602">
    <property type="entry name" value="Arabinose_trans"/>
    <property type="match status" value="1"/>
</dbReference>
<sequence length="1118" mass="115899">MRPDRAPLLRTSRLVAALVALVSGIAAVVVALAVPGAPVESSTSTVSWPSAGAAPVPTTLFLVPYRPASLEVTVPCGAVRAARARTAETTVLATTVGAPADALAVRTRPATGDGPTALQVISSGRVVPVEVPDDDCGLRIVADASGLTVTVDDRVAATVPGAPVPEVFAATTDLTGRDAAGLALTARTPAWFDNAPSPEKAALLTAQPELALVGLLFVLLAGALAPRRPAPRGLRELASVRGLAIVRTRWRRSRRRVRAAALRTVARPVVLARLAVDAVVAVGLAWWSIVGPLTDDDGFAAVIARQIRDGDVGNYYRWYNASEVPFATNQRLLAGFLDDGIGPLALRTPSVLAGLLTWVVLTRGVLRPALGADGRGVAVRVLAAVAFAVWWLPYDLGARPESVVALGTVVVTALVLRAVRQGTGHPVVLLAVAALAAALTVTVAPSGVLAAAPFLLGLPRVLRALGPGVREDGAVARVTRVVLPAAHVAVVAGLAAVALVVVFADQSWHGFGVATEIHRQIGPNQPWYAEWLRYGYLFGEDSWGAAAKRVPVVVGLVLAGTGLVVLARGSGGERTCDGVLGRESVLLLGLLPAGFGLLAVTPSKWSHHYGALAGFGAIGIVAAVLALWRASRGRDRVVAATAGVATLLLVLGAAFAYAGPNAWWAYSGFGLPGSTGPQRPFDAVVLWLLVVAVAAVLAVVVARRRRPDEGPPLVAAALAAAPLVPAATAVVVVTVSVLLLGSSFAAAADRGDRYSLAAQNRAELAGAPGACGLQDRVEVLRTVPAGPLTPLRGSTDTMDGFVADGGAVDPPPLRPDQTDGTDGTTDTPDGRFTWGSRADGDGSVGEMTTGWFGLTRPTGDQELAVGVAGRTSDGASLTWEFGRGDRMVGERPVVEDPEPDRGYRGYAATAEQERLQDEGARRDRWRTVTLAAGEVPADADRVRLRATDDRTDTGGWIAFTGPRVVAPVPLDRWLADRGPVLVDWAVAFAWPCAGELPRVAGGTAQTPGAIITTPTAPFDPVPGERTTNPSPPGDIVPERWTGGTGGLFLGRDSGGSFAGLEAAGSLRELDTRLPDEPGRRWGRVLVPDLGDLETDRYDVTTTTRTLPGTEGDPAPEVR</sequence>
<evidence type="ECO:0000259" key="15">
    <source>
        <dbReference type="Pfam" id="PF17689"/>
    </source>
</evidence>
<gene>
    <name evidence="16" type="ORF">BJ983_000870</name>
</gene>
<evidence type="ECO:0000256" key="11">
    <source>
        <dbReference type="SAM" id="MobiDB-lite"/>
    </source>
</evidence>
<feature type="domain" description="Arabinosyltransferase C-terminal" evidence="14">
    <location>
        <begin position="835"/>
        <end position="1007"/>
    </location>
</feature>
<feature type="transmembrane region" description="Helical" evidence="12">
    <location>
        <begin position="481"/>
        <end position="504"/>
    </location>
</feature>
<name>A0A7Y9DSN2_9PSEU</name>
<dbReference type="RefSeq" id="WP_179792686.1">
    <property type="nucleotide sequence ID" value="NZ_BAABHP010000003.1"/>
</dbReference>
<feature type="transmembrane region" description="Helical" evidence="12">
    <location>
        <begin position="344"/>
        <end position="365"/>
    </location>
</feature>
<dbReference type="InterPro" id="IPR040920">
    <property type="entry name" value="Arabino_trans_N"/>
</dbReference>
<dbReference type="GO" id="GO:0071766">
    <property type="term" value="P:Actinobacterium-type cell wall biogenesis"/>
    <property type="evidence" value="ECO:0007669"/>
    <property type="project" value="InterPro"/>
</dbReference>
<feature type="transmembrane region" description="Helical" evidence="12">
    <location>
        <begin position="640"/>
        <end position="664"/>
    </location>
</feature>
<accession>A0A7Y9DSN2</accession>
<keyword evidence="5 16" id="KW-0328">Glycosyltransferase</keyword>
<dbReference type="Gene3D" id="2.60.120.610">
    <property type="entry name" value="arabinofuranosyltransferase like domain"/>
    <property type="match status" value="1"/>
</dbReference>
<feature type="region of interest" description="Disordered" evidence="11">
    <location>
        <begin position="1013"/>
        <end position="1038"/>
    </location>
</feature>
<feature type="compositionally biased region" description="Low complexity" evidence="11">
    <location>
        <begin position="818"/>
        <end position="827"/>
    </location>
</feature>
<dbReference type="EMBL" id="JACCBN010000001">
    <property type="protein sequence ID" value="NYD34768.1"/>
    <property type="molecule type" value="Genomic_DNA"/>
</dbReference>
<reference evidence="16 17" key="1">
    <citation type="submission" date="2020-07" db="EMBL/GenBank/DDBJ databases">
        <title>Sequencing the genomes of 1000 actinobacteria strains.</title>
        <authorList>
            <person name="Klenk H.-P."/>
        </authorList>
    </citation>
    <scope>NUCLEOTIDE SEQUENCE [LARGE SCALE GENOMIC DNA]</scope>
    <source>
        <strain evidence="16 17">DSM 45772</strain>
    </source>
</reference>
<feature type="transmembrane region" description="Helical" evidence="12">
    <location>
        <begin position="377"/>
        <end position="394"/>
    </location>
</feature>
<feature type="domain" description="Arabinofuranosyltransferase central" evidence="13">
    <location>
        <begin position="272"/>
        <end position="699"/>
    </location>
</feature>
<keyword evidence="10" id="KW-0961">Cell wall biogenesis/degradation</keyword>
<feature type="transmembrane region" description="Helical" evidence="12">
    <location>
        <begin position="714"/>
        <end position="740"/>
    </location>
</feature>
<dbReference type="Proteomes" id="UP000535890">
    <property type="component" value="Unassembled WGS sequence"/>
</dbReference>
<feature type="region of interest" description="Disordered" evidence="11">
    <location>
        <begin position="1095"/>
        <end position="1118"/>
    </location>
</feature>
<feature type="transmembrane region" description="Helical" evidence="12">
    <location>
        <begin position="579"/>
        <end position="601"/>
    </location>
</feature>
<evidence type="ECO:0000256" key="1">
    <source>
        <dbReference type="ARBA" id="ARBA00003001"/>
    </source>
</evidence>
<protein>
    <submittedName>
        <fullName evidence="16">Arabinosyltransferase C</fullName>
        <ecNumber evidence="16">2.4.2.-</ecNumber>
    </submittedName>
</protein>
<evidence type="ECO:0000256" key="7">
    <source>
        <dbReference type="ARBA" id="ARBA00022692"/>
    </source>
</evidence>
<evidence type="ECO:0000256" key="12">
    <source>
        <dbReference type="SAM" id="Phobius"/>
    </source>
</evidence>
<evidence type="ECO:0000256" key="8">
    <source>
        <dbReference type="ARBA" id="ARBA00022989"/>
    </source>
</evidence>
<evidence type="ECO:0000313" key="16">
    <source>
        <dbReference type="EMBL" id="NYD34768.1"/>
    </source>
</evidence>
<organism evidence="16 17">
    <name type="scientific">Actinomycetospora corticicola</name>
    <dbReference type="NCBI Taxonomy" id="663602"/>
    <lineage>
        <taxon>Bacteria</taxon>
        <taxon>Bacillati</taxon>
        <taxon>Actinomycetota</taxon>
        <taxon>Actinomycetes</taxon>
        <taxon>Pseudonocardiales</taxon>
        <taxon>Pseudonocardiaceae</taxon>
        <taxon>Actinomycetospora</taxon>
    </lineage>
</organism>
<feature type="transmembrane region" description="Helical" evidence="12">
    <location>
        <begin position="684"/>
        <end position="702"/>
    </location>
</feature>
<comment type="similarity">
    <text evidence="3">Belongs to the emb family.</text>
</comment>
<dbReference type="InterPro" id="IPR007680">
    <property type="entry name" value="Arabino_trans_central"/>
</dbReference>
<feature type="transmembrane region" description="Helical" evidence="12">
    <location>
        <begin position="265"/>
        <end position="289"/>
    </location>
</feature>
<dbReference type="GO" id="GO:0005886">
    <property type="term" value="C:plasma membrane"/>
    <property type="evidence" value="ECO:0007669"/>
    <property type="project" value="UniProtKB-SubCell"/>
</dbReference>
<feature type="region of interest" description="Disordered" evidence="11">
    <location>
        <begin position="804"/>
        <end position="844"/>
    </location>
</feature>
<dbReference type="InterPro" id="IPR042486">
    <property type="entry name" value="Arabino_trans_C_2"/>
</dbReference>
<keyword evidence="7 12" id="KW-0812">Transmembrane</keyword>
<comment type="caution">
    <text evidence="16">The sequence shown here is derived from an EMBL/GenBank/DDBJ whole genome shotgun (WGS) entry which is preliminary data.</text>
</comment>
<keyword evidence="17" id="KW-1185">Reference proteome</keyword>
<keyword evidence="8 12" id="KW-1133">Transmembrane helix</keyword>
<feature type="transmembrane region" description="Helical" evidence="12">
    <location>
        <begin position="607"/>
        <end position="628"/>
    </location>
</feature>
<comment type="function">
    <text evidence="1">Arabinosyl transferase responsible for the polymerization of arabinose into the arabinan of arabinogalactan.</text>
</comment>
<proteinExistence type="inferred from homology"/>
<evidence type="ECO:0000256" key="4">
    <source>
        <dbReference type="ARBA" id="ARBA00022475"/>
    </source>
</evidence>
<dbReference type="Gene3D" id="2.60.120.940">
    <property type="entry name" value="EmbC, C-terminal domain, subdomain 2"/>
    <property type="match status" value="1"/>
</dbReference>
<keyword evidence="6 16" id="KW-0808">Transferase</keyword>
<dbReference type="Pfam" id="PF14896">
    <property type="entry name" value="Arabino_trans_C"/>
    <property type="match status" value="1"/>
</dbReference>
<dbReference type="Pfam" id="PF17689">
    <property type="entry name" value="Arabino_trans_N"/>
    <property type="match status" value="1"/>
</dbReference>
<evidence type="ECO:0000256" key="5">
    <source>
        <dbReference type="ARBA" id="ARBA00022676"/>
    </source>
</evidence>
<evidence type="ECO:0000256" key="9">
    <source>
        <dbReference type="ARBA" id="ARBA00023136"/>
    </source>
</evidence>
<feature type="transmembrane region" description="Helical" evidence="12">
    <location>
        <begin position="210"/>
        <end position="226"/>
    </location>
</feature>
<dbReference type="InterPro" id="IPR032731">
    <property type="entry name" value="Arabino_trans_C"/>
</dbReference>
<evidence type="ECO:0000256" key="10">
    <source>
        <dbReference type="ARBA" id="ARBA00023316"/>
    </source>
</evidence>
<feature type="transmembrane region" description="Helical" evidence="12">
    <location>
        <begin position="426"/>
        <end position="444"/>
    </location>
</feature>
<evidence type="ECO:0000256" key="3">
    <source>
        <dbReference type="ARBA" id="ARBA00008195"/>
    </source>
</evidence>
<evidence type="ECO:0000256" key="6">
    <source>
        <dbReference type="ARBA" id="ARBA00022679"/>
    </source>
</evidence>
<dbReference type="GO" id="GO:0071555">
    <property type="term" value="P:cell wall organization"/>
    <property type="evidence" value="ECO:0007669"/>
    <property type="project" value="UniProtKB-KW"/>
</dbReference>
<evidence type="ECO:0000259" key="13">
    <source>
        <dbReference type="Pfam" id="PF04602"/>
    </source>
</evidence>
<dbReference type="AlphaFoldDB" id="A0A7Y9DSN2"/>
<dbReference type="EC" id="2.4.2.-" evidence="16"/>
<evidence type="ECO:0000256" key="2">
    <source>
        <dbReference type="ARBA" id="ARBA00004651"/>
    </source>
</evidence>
<feature type="transmembrane region" description="Helical" evidence="12">
    <location>
        <begin position="550"/>
        <end position="567"/>
    </location>
</feature>